<dbReference type="InterPro" id="IPR037191">
    <property type="entry name" value="VPS9_dom_sf"/>
</dbReference>
<dbReference type="InterPro" id="IPR003123">
    <property type="entry name" value="VPS9"/>
</dbReference>
<dbReference type="SUPFAM" id="SSF48403">
    <property type="entry name" value="Ankyrin repeat"/>
    <property type="match status" value="1"/>
</dbReference>
<dbReference type="Proteomes" id="UP000005018">
    <property type="component" value="Chromosome 1"/>
</dbReference>
<reference evidence="4 5" key="1">
    <citation type="journal article" date="2012" name="PLoS ONE">
        <title>Sequence and analysis of the genome of the pathogenic yeast Candida orthopsilosis.</title>
        <authorList>
            <person name="Riccombeni A."/>
            <person name="Vidanes G."/>
            <person name="Proux-Wera E."/>
            <person name="Wolfe K.H."/>
            <person name="Butler G."/>
        </authorList>
    </citation>
    <scope>NUCLEOTIDE SEQUENCE [LARGE SCALE GENOMIC DNA]</scope>
    <source>
        <strain evidence="4 5">Co 90-125</strain>
    </source>
</reference>
<evidence type="ECO:0000256" key="1">
    <source>
        <dbReference type="ARBA" id="ARBA00007428"/>
    </source>
</evidence>
<sequence>MARQQQHKSATHLPILYNPLLNCIFNNPNQSKAPFKKIIEELRNKHIQYTILLPPAYILNEFHDPATDDSSTRVLLKDLCYNNEDFIKSHIIRTGAPVSSTVTPISKEQSVIYNTMNGKQILVKNQMIYTGKGFKRSLKLKITSVSYFKSFCDYFPKGSQFMIIHIESSLIGGSPPFKPLSSLLPPASSSSSERSTTQAEEVDNVTFEKLLRNFPLLSKAVSDKFYRLFHHNNLQFHQLRTRTRKKLSHIKAEFTKMQEEAYKIISDSVRIENPNSEQTYNLLNHIISTYPGLDLNKLVHEYVELNLYDLMWSQLIFQFNCPNDDKEEFDPEAMKHLTAVEYESLSCLSLNQLDLPVTKPWLVNELHQRIYLAIQEFKKLSDPSIVNSTMKTNIIYKTMEILSQSKEGSELVVDADTLIGLLVMTIVHSKIDNIEAHVYYVKYFNAVDRTNDGQFNYIMSNLDAVICHLSEKESSLQSLATSSQENFDLWSGIVDQDVVKVKHIVEKTHDKYPDQELPAMNCLLSKNINGESVLDFAIKAKNFEIYNFIMNTSLLWFSIEFILFDKNVITNQNLLMTALIEETAEQILDDLLAIITENATIDEQIAYFNSPDNTGRTIGHYLFHNHHLISRIGHLIDWELKDNNSHTPLFSLCRCYDHANYPELLKVGFNVVYEKYGKKGIDFDKHMDKSGNTLLHIILMGIPQTQILSKEENLVNVNLTNAKNLTPLMLYVKYSRLENLRDILKDDRLDFLHEDRKSFYNVFDYLSFVSTKSSRSEEFKQIERLIVEHYFDHFFPHNLSEKLAAFNGKFDSNLKEWVIHLRNKDCRCKPQSLKAIKQVLYVEKLQRPMSIFPDADIIWRNHAMNVSTSPMFQKLRINKLISKLNIVFQSMTFQNDVNTEQVFSTFLGDVSHNFSILEQKQVISAVTESQKQELGQVRLKYSNIQEMEIFLDFSLQDVKKHGLFFTKFSKLVCIGEQKQLDLRNVEDLTISRINERAFFSKLFSIPEYHYQRGSFDVLAQYVVWIDMIGDELIKNFHKIKQDVNVWKKLYHDICNINSELRSMEPKSDVNIPNGVTREDLNEQEEEVESLHRTGTNSSLYSTSTHTHADSIPDESEGLNLFGLGNSKRNRYKRLVVSKADLVKQIMKLNIDLKWEYEIMATQISNFLTFRSQFLKFGLSMYIKEEIRCLNQRHLELRKILYRVKYR</sequence>
<evidence type="ECO:0000313" key="5">
    <source>
        <dbReference type="Proteomes" id="UP000005018"/>
    </source>
</evidence>
<dbReference type="PROSITE" id="PS51205">
    <property type="entry name" value="VPS9"/>
    <property type="match status" value="1"/>
</dbReference>
<dbReference type="InterPro" id="IPR051248">
    <property type="entry name" value="UPF0507/Ank_repeat_27"/>
</dbReference>
<name>H8WYS8_CANO9</name>
<comment type="similarity">
    <text evidence="1">Belongs to the UPF0507 family.</text>
</comment>
<dbReference type="GO" id="GO:0097422">
    <property type="term" value="C:tubular endosome"/>
    <property type="evidence" value="ECO:0007669"/>
    <property type="project" value="TreeGrafter"/>
</dbReference>
<dbReference type="GO" id="GO:0005085">
    <property type="term" value="F:guanyl-nucleotide exchange factor activity"/>
    <property type="evidence" value="ECO:0007669"/>
    <property type="project" value="TreeGrafter"/>
</dbReference>
<dbReference type="KEGG" id="cot:CORT_0A11750"/>
<feature type="compositionally biased region" description="Polar residues" evidence="2">
    <location>
        <begin position="1092"/>
        <end position="1105"/>
    </location>
</feature>
<evidence type="ECO:0000259" key="3">
    <source>
        <dbReference type="PROSITE" id="PS51205"/>
    </source>
</evidence>
<evidence type="ECO:0000256" key="2">
    <source>
        <dbReference type="SAM" id="MobiDB-lite"/>
    </source>
</evidence>
<organism evidence="4 5">
    <name type="scientific">Candida orthopsilosis (strain 90-125)</name>
    <name type="common">Yeast</name>
    <dbReference type="NCBI Taxonomy" id="1136231"/>
    <lineage>
        <taxon>Eukaryota</taxon>
        <taxon>Fungi</taxon>
        <taxon>Dikarya</taxon>
        <taxon>Ascomycota</taxon>
        <taxon>Saccharomycotina</taxon>
        <taxon>Pichiomycetes</taxon>
        <taxon>Debaryomycetaceae</taxon>
        <taxon>Candida/Lodderomyces clade</taxon>
        <taxon>Candida</taxon>
    </lineage>
</organism>
<dbReference type="Gene3D" id="1.20.1050.80">
    <property type="entry name" value="VPS9 domain"/>
    <property type="match status" value="1"/>
</dbReference>
<gene>
    <name evidence="4" type="ORF">CORT_0A11750</name>
</gene>
<dbReference type="GO" id="GO:0005886">
    <property type="term" value="C:plasma membrane"/>
    <property type="evidence" value="ECO:0007669"/>
    <property type="project" value="TreeGrafter"/>
</dbReference>
<dbReference type="Gene3D" id="1.25.40.20">
    <property type="entry name" value="Ankyrin repeat-containing domain"/>
    <property type="match status" value="1"/>
</dbReference>
<feature type="domain" description="VPS9" evidence="3">
    <location>
        <begin position="327"/>
        <end position="478"/>
    </location>
</feature>
<dbReference type="OrthoDB" id="7464126at2759"/>
<accession>H8WYS8</accession>
<dbReference type="eggNOG" id="ENOG502R3ZQ">
    <property type="taxonomic scope" value="Eukaryota"/>
</dbReference>
<dbReference type="AlphaFoldDB" id="H8WYS8"/>
<dbReference type="GO" id="GO:0005770">
    <property type="term" value="C:late endosome"/>
    <property type="evidence" value="ECO:0007669"/>
    <property type="project" value="TreeGrafter"/>
</dbReference>
<protein>
    <recommendedName>
        <fullName evidence="3">VPS9 domain-containing protein</fullName>
    </recommendedName>
</protein>
<dbReference type="GeneID" id="14537268"/>
<dbReference type="HOGENOM" id="CLU_008912_0_0_1"/>
<dbReference type="Pfam" id="PF02204">
    <property type="entry name" value="VPS9"/>
    <property type="match status" value="1"/>
</dbReference>
<dbReference type="InterPro" id="IPR036770">
    <property type="entry name" value="Ankyrin_rpt-contain_sf"/>
</dbReference>
<dbReference type="PANTHER" id="PTHR24170">
    <property type="entry name" value="ANKYRIN REPEAT DOMAIN-CONTAINING PROTEIN 27"/>
    <property type="match status" value="1"/>
</dbReference>
<keyword evidence="5" id="KW-1185">Reference proteome</keyword>
<dbReference type="GO" id="GO:0000149">
    <property type="term" value="F:SNARE binding"/>
    <property type="evidence" value="ECO:0007669"/>
    <property type="project" value="TreeGrafter"/>
</dbReference>
<feature type="region of interest" description="Disordered" evidence="2">
    <location>
        <begin position="1081"/>
        <end position="1110"/>
    </location>
</feature>
<proteinExistence type="inferred from homology"/>
<evidence type="ECO:0000313" key="4">
    <source>
        <dbReference type="EMBL" id="CCG21560.1"/>
    </source>
</evidence>
<dbReference type="SUPFAM" id="SSF109993">
    <property type="entry name" value="VPS9 domain"/>
    <property type="match status" value="1"/>
</dbReference>
<dbReference type="GO" id="GO:0005769">
    <property type="term" value="C:early endosome"/>
    <property type="evidence" value="ECO:0007669"/>
    <property type="project" value="TreeGrafter"/>
</dbReference>
<dbReference type="GO" id="GO:0045022">
    <property type="term" value="P:early endosome to late endosome transport"/>
    <property type="evidence" value="ECO:0007669"/>
    <property type="project" value="TreeGrafter"/>
</dbReference>
<dbReference type="GO" id="GO:0030133">
    <property type="term" value="C:transport vesicle"/>
    <property type="evidence" value="ECO:0007669"/>
    <property type="project" value="TreeGrafter"/>
</dbReference>
<dbReference type="PANTHER" id="PTHR24170:SF1">
    <property type="entry name" value="DOMAIN PROTEIN, PUTATIVE (AFU_ORTHOLOGUE AFUA_1G09870)-RELATED"/>
    <property type="match status" value="1"/>
</dbReference>
<dbReference type="RefSeq" id="XP_003866998.1">
    <property type="nucleotide sequence ID" value="XM_003866950.1"/>
</dbReference>
<dbReference type="EMBL" id="HE681719">
    <property type="protein sequence ID" value="CCG21560.1"/>
    <property type="molecule type" value="Genomic_DNA"/>
</dbReference>